<evidence type="ECO:0000313" key="6">
    <source>
        <dbReference type="EMBL" id="JAP44776.1"/>
    </source>
</evidence>
<evidence type="ECO:0000256" key="3">
    <source>
        <dbReference type="ARBA" id="ARBA00022679"/>
    </source>
</evidence>
<reference evidence="5" key="1">
    <citation type="submission" date="2016-01" db="EMBL/GenBank/DDBJ databases">
        <title>Reference transcriptome for the parasite Schistocephalus solidus: insights into the molecular evolution of parasitism.</title>
        <authorList>
            <person name="Hebert F.O."/>
            <person name="Grambauer S."/>
            <person name="Barber I."/>
            <person name="Landry C.R."/>
            <person name="Aubin-Horth N."/>
        </authorList>
    </citation>
    <scope>NUCLEOTIDE SEQUENCE</scope>
</reference>
<dbReference type="EMBL" id="GEEE01018449">
    <property type="protein sequence ID" value="JAP44776.1"/>
    <property type="molecule type" value="Transcribed_RNA"/>
</dbReference>
<dbReference type="EMBL" id="GEEE01017338">
    <property type="protein sequence ID" value="JAP45887.1"/>
    <property type="molecule type" value="Transcribed_RNA"/>
</dbReference>
<dbReference type="PANTHER" id="PTHR11129:SF3">
    <property type="entry name" value="PROTEIN PRENYLTRANSFERASE ALPHA SUBUNIT REPEAT-CONTAINING PROTEIN 1"/>
    <property type="match status" value="1"/>
</dbReference>
<evidence type="ECO:0000256" key="4">
    <source>
        <dbReference type="ARBA" id="ARBA00022737"/>
    </source>
</evidence>
<evidence type="ECO:0000256" key="1">
    <source>
        <dbReference type="ARBA" id="ARBA00006734"/>
    </source>
</evidence>
<dbReference type="SUPFAM" id="SSF48439">
    <property type="entry name" value="Protein prenylyltransferase"/>
    <property type="match status" value="1"/>
</dbReference>
<keyword evidence="4" id="KW-0677">Repeat</keyword>
<gene>
    <name evidence="6" type="primary">PTR1B</name>
    <name evidence="5" type="ORF">TR93894</name>
</gene>
<keyword evidence="2" id="KW-0637">Prenyltransferase</keyword>
<dbReference type="PANTHER" id="PTHR11129">
    <property type="entry name" value="PROTEIN FARNESYLTRANSFERASE ALPHA SUBUNIT/RAB GERANYLGERANYL TRANSFERASE ALPHA SUBUNIT"/>
    <property type="match status" value="1"/>
</dbReference>
<keyword evidence="3 6" id="KW-0808">Transferase</keyword>
<dbReference type="EMBL" id="GEEE01004916">
    <property type="protein sequence ID" value="JAP58309.1"/>
    <property type="molecule type" value="Transcribed_RNA"/>
</dbReference>
<dbReference type="PROSITE" id="PS51147">
    <property type="entry name" value="PFTA"/>
    <property type="match status" value="1"/>
</dbReference>
<accession>A0A0X3NKU7</accession>
<dbReference type="EMBL" id="GEEE01022644">
    <property type="protein sequence ID" value="JAP40581.1"/>
    <property type="molecule type" value="Transcribed_RNA"/>
</dbReference>
<dbReference type="Gene3D" id="1.25.40.120">
    <property type="entry name" value="Protein prenylyltransferase"/>
    <property type="match status" value="1"/>
</dbReference>
<dbReference type="InterPro" id="IPR002088">
    <property type="entry name" value="Prenyl_trans_a"/>
</dbReference>
<dbReference type="GO" id="GO:0005737">
    <property type="term" value="C:cytoplasm"/>
    <property type="evidence" value="ECO:0007669"/>
    <property type="project" value="TreeGrafter"/>
</dbReference>
<dbReference type="AlphaFoldDB" id="A0A0X3NKU7"/>
<protein>
    <submittedName>
        <fullName evidence="6">Protein prenyltransferase alpha subunit repeat-containing protein 1-B</fullName>
    </submittedName>
</protein>
<name>A0A0X3NKU7_SCHSO</name>
<dbReference type="Pfam" id="PF01239">
    <property type="entry name" value="PPTA"/>
    <property type="match status" value="1"/>
</dbReference>
<proteinExistence type="inferred from homology"/>
<sequence length="232" mass="26561">MQYLISSETFDLSTELDFCELLADKHRCNYAVWDYRRWLFKECLARSPTLMNMELSRQLSWLSMHPTDASGWSYRAHLLEVWRGKRNAEEEQDKAAFLEQLWQEAKNVDSLLRAVPENEPVWVYRRLLDVLFVEKTDPSSLPAFDCLAAAAAQQPTSNSSDHNAPISLTSCSTTAPGTFSGPWASLLYHRHINWLREFILPRLVGSPAILVTHPTSVSKPSPCLRPYLPPRL</sequence>
<evidence type="ECO:0000313" key="5">
    <source>
        <dbReference type="EMBL" id="JAP40581.1"/>
    </source>
</evidence>
<organism evidence="5">
    <name type="scientific">Schistocephalus solidus</name>
    <name type="common">Tapeworm</name>
    <dbReference type="NCBI Taxonomy" id="70667"/>
    <lineage>
        <taxon>Eukaryota</taxon>
        <taxon>Metazoa</taxon>
        <taxon>Spiralia</taxon>
        <taxon>Lophotrochozoa</taxon>
        <taxon>Platyhelminthes</taxon>
        <taxon>Cestoda</taxon>
        <taxon>Eucestoda</taxon>
        <taxon>Diphyllobothriidea</taxon>
        <taxon>Diphyllobothriidae</taxon>
        <taxon>Schistocephalus</taxon>
    </lineage>
</organism>
<comment type="similarity">
    <text evidence="1">Belongs to the protein prenyltransferase subunit alpha family.</text>
</comment>
<dbReference type="GO" id="GO:0008318">
    <property type="term" value="F:protein prenyltransferase activity"/>
    <property type="evidence" value="ECO:0007669"/>
    <property type="project" value="InterPro"/>
</dbReference>
<evidence type="ECO:0000256" key="2">
    <source>
        <dbReference type="ARBA" id="ARBA00022602"/>
    </source>
</evidence>